<dbReference type="InterPro" id="IPR016032">
    <property type="entry name" value="Sig_transdc_resp-reg_C-effctor"/>
</dbReference>
<evidence type="ECO:0000259" key="1">
    <source>
        <dbReference type="SMART" id="SM00421"/>
    </source>
</evidence>
<dbReference type="eggNOG" id="COG2771">
    <property type="taxonomic scope" value="Bacteria"/>
</dbReference>
<protein>
    <recommendedName>
        <fullName evidence="1">HTH luxR-type domain-containing protein</fullName>
    </recommendedName>
</protein>
<evidence type="ECO:0000313" key="3">
    <source>
        <dbReference type="Proteomes" id="UP000024547"/>
    </source>
</evidence>
<keyword evidence="3" id="KW-1185">Reference proteome</keyword>
<accession>A0A059E393</accession>
<dbReference type="SUPFAM" id="SSF46894">
    <property type="entry name" value="C-terminal effector domain of the bipartite response regulators"/>
    <property type="match status" value="1"/>
</dbReference>
<dbReference type="PATRIC" id="fig|1280948.3.peg.1497"/>
<gene>
    <name evidence="2" type="ORF">HY36_16375</name>
</gene>
<dbReference type="EMBL" id="AWFH01000011">
    <property type="protein sequence ID" value="KCZ62065.1"/>
    <property type="molecule type" value="Genomic_DNA"/>
</dbReference>
<dbReference type="AlphaFoldDB" id="A0A059E393"/>
<dbReference type="GO" id="GO:0006355">
    <property type="term" value="P:regulation of DNA-templated transcription"/>
    <property type="evidence" value="ECO:0007669"/>
    <property type="project" value="InterPro"/>
</dbReference>
<feature type="domain" description="HTH luxR-type" evidence="1">
    <location>
        <begin position="294"/>
        <end position="351"/>
    </location>
</feature>
<organism evidence="2 3">
    <name type="scientific">Hyphomonas atlantica</name>
    <dbReference type="NCBI Taxonomy" id="1280948"/>
    <lineage>
        <taxon>Bacteria</taxon>
        <taxon>Pseudomonadati</taxon>
        <taxon>Pseudomonadota</taxon>
        <taxon>Alphaproteobacteria</taxon>
        <taxon>Hyphomonadales</taxon>
        <taxon>Hyphomonadaceae</taxon>
        <taxon>Hyphomonas</taxon>
    </lineage>
</organism>
<name>A0A059E393_9PROT</name>
<dbReference type="GO" id="GO:0003677">
    <property type="term" value="F:DNA binding"/>
    <property type="evidence" value="ECO:0007669"/>
    <property type="project" value="InterPro"/>
</dbReference>
<proteinExistence type="predicted"/>
<dbReference type="InterPro" id="IPR036388">
    <property type="entry name" value="WH-like_DNA-bd_sf"/>
</dbReference>
<dbReference type="InterPro" id="IPR000792">
    <property type="entry name" value="Tscrpt_reg_LuxR_C"/>
</dbReference>
<dbReference type="SMART" id="SM00421">
    <property type="entry name" value="HTH_LUXR"/>
    <property type="match status" value="1"/>
</dbReference>
<reference evidence="2 3" key="1">
    <citation type="journal article" date="2014" name="Antonie Van Leeuwenhoek">
        <title>Hyphomonas beringensis sp. nov. and Hyphomonas chukchiensis sp. nov., isolated from surface seawater of the Bering Sea and Chukchi Sea.</title>
        <authorList>
            <person name="Li C."/>
            <person name="Lai Q."/>
            <person name="Li G."/>
            <person name="Dong C."/>
            <person name="Wang J."/>
            <person name="Liao Y."/>
            <person name="Shao Z."/>
        </authorList>
    </citation>
    <scope>NUCLEOTIDE SEQUENCE [LARGE SCALE GENOMIC DNA]</scope>
    <source>
        <strain evidence="2 3">22II1-22F38</strain>
    </source>
</reference>
<comment type="caution">
    <text evidence="2">The sequence shown here is derived from an EMBL/GenBank/DDBJ whole genome shotgun (WGS) entry which is preliminary data.</text>
</comment>
<dbReference type="STRING" id="1280948.HY36_16375"/>
<dbReference type="Gene3D" id="1.10.10.10">
    <property type="entry name" value="Winged helix-like DNA-binding domain superfamily/Winged helix DNA-binding domain"/>
    <property type="match status" value="1"/>
</dbReference>
<evidence type="ECO:0000313" key="2">
    <source>
        <dbReference type="EMBL" id="KCZ62065.1"/>
    </source>
</evidence>
<dbReference type="Proteomes" id="UP000024547">
    <property type="component" value="Unassembled WGS sequence"/>
</dbReference>
<sequence length="355" mass="40208">MREQLLDTIYDAPLVDRGWQQALLQIADAFGATDAALYASDDEGRFLTKAVSGRLSQEIHQQYFDTFVTLDTQIVRLLQLPQDRDITGLDLIDDEADEPCPVHHEYLIPNGIGSQIVWLLNGPGRRKYTFVLMRDDRFGAFDRSVRHQFGVIARHVKRGLHIDNGLRKARERVLRDDVVLAQNGIGLIAATLSGELQAQNRHADRLLATSPELRDQISMSLKLATERFWQASETPVFQKQVVVPQYRCAIEITIHRPPHAKRQAFSEARQGKTICMIRQIQPSQKQLLSLLRERYSLTVTESHLAGHLLDGGSVREFASQHGKSIHTARNQMKSLLAKTETQRQAQLVAELTKLV</sequence>